<dbReference type="Proteomes" id="UP000636479">
    <property type="component" value="Unassembled WGS sequence"/>
</dbReference>
<dbReference type="AlphaFoldDB" id="A0A8H6SXP3"/>
<evidence type="ECO:0000256" key="1">
    <source>
        <dbReference type="ARBA" id="ARBA00004141"/>
    </source>
</evidence>
<name>A0A8H6SXP3_9AGAR</name>
<keyword evidence="7" id="KW-1185">Reference proteome</keyword>
<gene>
    <name evidence="6" type="ORF">MIND_00528100</name>
</gene>
<feature type="transmembrane region" description="Helical" evidence="5">
    <location>
        <begin position="77"/>
        <end position="102"/>
    </location>
</feature>
<evidence type="ECO:0000256" key="3">
    <source>
        <dbReference type="ARBA" id="ARBA00022989"/>
    </source>
</evidence>
<evidence type="ECO:0000256" key="4">
    <source>
        <dbReference type="ARBA" id="ARBA00023136"/>
    </source>
</evidence>
<dbReference type="GO" id="GO:0004930">
    <property type="term" value="F:G protein-coupled receptor activity"/>
    <property type="evidence" value="ECO:0007669"/>
    <property type="project" value="TreeGrafter"/>
</dbReference>
<feature type="transmembrane region" description="Helical" evidence="5">
    <location>
        <begin position="41"/>
        <end position="65"/>
    </location>
</feature>
<feature type="transmembrane region" description="Helical" evidence="5">
    <location>
        <begin position="164"/>
        <end position="186"/>
    </location>
</feature>
<evidence type="ECO:0008006" key="8">
    <source>
        <dbReference type="Google" id="ProtNLM"/>
    </source>
</evidence>
<keyword evidence="2 5" id="KW-0812">Transmembrane</keyword>
<dbReference type="GeneID" id="59344584"/>
<evidence type="ECO:0000256" key="2">
    <source>
        <dbReference type="ARBA" id="ARBA00022692"/>
    </source>
</evidence>
<dbReference type="GO" id="GO:0005886">
    <property type="term" value="C:plasma membrane"/>
    <property type="evidence" value="ECO:0007669"/>
    <property type="project" value="TreeGrafter"/>
</dbReference>
<accession>A0A8H6SXP3</accession>
<feature type="transmembrane region" description="Helical" evidence="5">
    <location>
        <begin position="6"/>
        <end position="29"/>
    </location>
</feature>
<comment type="caution">
    <text evidence="6">The sequence shown here is derived from an EMBL/GenBank/DDBJ whole genome shotgun (WGS) entry which is preliminary data.</text>
</comment>
<evidence type="ECO:0000256" key="5">
    <source>
        <dbReference type="SAM" id="Phobius"/>
    </source>
</evidence>
<dbReference type="PROSITE" id="PS51257">
    <property type="entry name" value="PROKAR_LIPOPROTEIN"/>
    <property type="match status" value="1"/>
</dbReference>
<dbReference type="EMBL" id="JACAZF010000004">
    <property type="protein sequence ID" value="KAF7307341.1"/>
    <property type="molecule type" value="Genomic_DNA"/>
</dbReference>
<proteinExistence type="predicted"/>
<organism evidence="6 7">
    <name type="scientific">Mycena indigotica</name>
    <dbReference type="NCBI Taxonomy" id="2126181"/>
    <lineage>
        <taxon>Eukaryota</taxon>
        <taxon>Fungi</taxon>
        <taxon>Dikarya</taxon>
        <taxon>Basidiomycota</taxon>
        <taxon>Agaricomycotina</taxon>
        <taxon>Agaricomycetes</taxon>
        <taxon>Agaricomycetidae</taxon>
        <taxon>Agaricales</taxon>
        <taxon>Marasmiineae</taxon>
        <taxon>Mycenaceae</taxon>
        <taxon>Mycena</taxon>
    </lineage>
</organism>
<sequence>MHSRQIWGIGSAIGACLCFLVLSLIALLYARPRSRPYLNRVSFRVMVYALTANMLHGIATAVCAFQTQDSSACGFSVWLILLTLQFSSWLIFGIALNLQLVLIHGISGHVMEKYYILSALIIALCVTIPPFAYKQYGWDDLNEACWMTASDPSVRLKWQLTTQLMWSLLAAVGESVVFCTVLSYMFRHQILHGKKLRNGSFGGESGGMNFSLDAKTKALNHAALYRSVIIRISCYPLASIIINGLTVACDLYLSVKGSIDSEKDLNIAILNNLVYGLRPSIYALLAVSDPALLRALRSAIHDCRSKTGHSKPCTSSDTPGNIASQLTVHIELEEVRRTDDGEMLPPLVAQKNALDGYGKDLNEDLTSNQMIERIRKSHVQRAKDAKIAAAIAKEERQDFKSQI</sequence>
<reference evidence="6" key="1">
    <citation type="submission" date="2020-05" db="EMBL/GenBank/DDBJ databases">
        <title>Mycena genomes resolve the evolution of fungal bioluminescence.</title>
        <authorList>
            <person name="Tsai I.J."/>
        </authorList>
    </citation>
    <scope>NUCLEOTIDE SEQUENCE</scope>
    <source>
        <strain evidence="6">171206Taipei</strain>
    </source>
</reference>
<dbReference type="PANTHER" id="PTHR23112:SF0">
    <property type="entry name" value="TRANSMEMBRANE PROTEIN 116"/>
    <property type="match status" value="1"/>
</dbReference>
<comment type="subcellular location">
    <subcellularLocation>
        <location evidence="1">Membrane</location>
        <topology evidence="1">Multi-pass membrane protein</topology>
    </subcellularLocation>
</comment>
<dbReference type="PANTHER" id="PTHR23112">
    <property type="entry name" value="G PROTEIN-COUPLED RECEPTOR 157-RELATED"/>
    <property type="match status" value="1"/>
</dbReference>
<evidence type="ECO:0000313" key="6">
    <source>
        <dbReference type="EMBL" id="KAF7307341.1"/>
    </source>
</evidence>
<dbReference type="OrthoDB" id="3251871at2759"/>
<feature type="transmembrane region" description="Helical" evidence="5">
    <location>
        <begin position="114"/>
        <end position="133"/>
    </location>
</feature>
<dbReference type="GO" id="GO:0007189">
    <property type="term" value="P:adenylate cyclase-activating G protein-coupled receptor signaling pathway"/>
    <property type="evidence" value="ECO:0007669"/>
    <property type="project" value="TreeGrafter"/>
</dbReference>
<evidence type="ECO:0000313" key="7">
    <source>
        <dbReference type="Proteomes" id="UP000636479"/>
    </source>
</evidence>
<keyword evidence="3 5" id="KW-1133">Transmembrane helix</keyword>
<dbReference type="RefSeq" id="XP_037222360.1">
    <property type="nucleotide sequence ID" value="XM_037362068.1"/>
</dbReference>
<keyword evidence="4 5" id="KW-0472">Membrane</keyword>
<protein>
    <recommendedName>
        <fullName evidence="8">G-protein coupled receptors family 2 profile 2 domain-containing protein</fullName>
    </recommendedName>
</protein>